<dbReference type="RefSeq" id="WP_212514222.1">
    <property type="nucleotide sequence ID" value="NZ_CAWQDX010000070.1"/>
</dbReference>
<protein>
    <submittedName>
        <fullName evidence="1">Uncharacterized protein</fullName>
    </submittedName>
</protein>
<evidence type="ECO:0000313" key="2">
    <source>
        <dbReference type="Proteomes" id="UP000675653"/>
    </source>
</evidence>
<comment type="caution">
    <text evidence="1">The sequence shown here is derived from an EMBL/GenBank/DDBJ whole genome shotgun (WGS) entry which is preliminary data.</text>
</comment>
<dbReference type="EMBL" id="JAGRZL010000046">
    <property type="protein sequence ID" value="MBR7630483.1"/>
    <property type="molecule type" value="Genomic_DNA"/>
</dbReference>
<evidence type="ECO:0000313" key="1">
    <source>
        <dbReference type="EMBL" id="MBR7630483.1"/>
    </source>
</evidence>
<reference evidence="1 2" key="1">
    <citation type="submission" date="2021-04" db="EMBL/GenBank/DDBJ databases">
        <title>Draft Genome of Aeromonas popoffii ID682, isolated from a natural water source in Idaho.</title>
        <authorList>
            <person name="Testerman T."/>
            <person name="Graf J."/>
        </authorList>
    </citation>
    <scope>NUCLEOTIDE SEQUENCE [LARGE SCALE GENOMIC DNA]</scope>
    <source>
        <strain evidence="1 2">ID682</strain>
    </source>
</reference>
<proteinExistence type="predicted"/>
<dbReference type="Proteomes" id="UP000675653">
    <property type="component" value="Unassembled WGS sequence"/>
</dbReference>
<accession>A0ABS5GTL2</accession>
<sequence length="59" mass="7387">MMSQATPLKPNRIQQTLRRYFKRILPKPLPLIEDPMHQLNRLMQWDMHQIDDKEYRRRL</sequence>
<name>A0ABS5GTL2_9GAMM</name>
<keyword evidence="2" id="KW-1185">Reference proteome</keyword>
<organism evidence="1 2">
    <name type="scientific">Aeromonas popoffii</name>
    <dbReference type="NCBI Taxonomy" id="70856"/>
    <lineage>
        <taxon>Bacteria</taxon>
        <taxon>Pseudomonadati</taxon>
        <taxon>Pseudomonadota</taxon>
        <taxon>Gammaproteobacteria</taxon>
        <taxon>Aeromonadales</taxon>
        <taxon>Aeromonadaceae</taxon>
        <taxon>Aeromonas</taxon>
    </lineage>
</organism>
<gene>
    <name evidence="1" type="ORF">KAT72_16000</name>
</gene>